<evidence type="ECO:0000256" key="9">
    <source>
        <dbReference type="SAM" id="SignalP"/>
    </source>
</evidence>
<dbReference type="GO" id="GO:0000774">
    <property type="term" value="F:adenyl-nucleotide exchange factor activity"/>
    <property type="evidence" value="ECO:0007669"/>
    <property type="project" value="InterPro"/>
</dbReference>
<accession>A0A9N9B7Q9</accession>
<evidence type="ECO:0000256" key="7">
    <source>
        <dbReference type="ARBA" id="ARBA00022927"/>
    </source>
</evidence>
<evidence type="ECO:0000256" key="6">
    <source>
        <dbReference type="ARBA" id="ARBA00022824"/>
    </source>
</evidence>
<dbReference type="InterPro" id="IPR011989">
    <property type="entry name" value="ARM-like"/>
</dbReference>
<evidence type="ECO:0000256" key="5">
    <source>
        <dbReference type="ARBA" id="ARBA00022729"/>
    </source>
</evidence>
<feature type="chain" id="PRO_5040322878" description="Nucleotide exchange factor SIL1" evidence="9">
    <location>
        <begin position="28"/>
        <end position="424"/>
    </location>
</feature>
<dbReference type="InterPro" id="IPR016024">
    <property type="entry name" value="ARM-type_fold"/>
</dbReference>
<comment type="caution">
    <text evidence="10">The sequence shown here is derived from an EMBL/GenBank/DDBJ whole genome shotgun (WGS) entry which is preliminary data.</text>
</comment>
<evidence type="ECO:0000256" key="2">
    <source>
        <dbReference type="ARBA" id="ARBA00011799"/>
    </source>
</evidence>
<reference evidence="10" key="1">
    <citation type="submission" date="2021-06" db="EMBL/GenBank/DDBJ databases">
        <authorList>
            <person name="Kallberg Y."/>
            <person name="Tangrot J."/>
            <person name="Rosling A."/>
        </authorList>
    </citation>
    <scope>NUCLEOTIDE SEQUENCE</scope>
    <source>
        <strain evidence="10">87-6 pot B 2015</strain>
    </source>
</reference>
<keyword evidence="5 9" id="KW-0732">Signal</keyword>
<dbReference type="Proteomes" id="UP000789375">
    <property type="component" value="Unassembled WGS sequence"/>
</dbReference>
<dbReference type="AlphaFoldDB" id="A0A9N9B7Q9"/>
<keyword evidence="6" id="KW-0256">Endoplasmic reticulum</keyword>
<evidence type="ECO:0000256" key="3">
    <source>
        <dbReference type="ARBA" id="ARBA00015352"/>
    </source>
</evidence>
<dbReference type="InterPro" id="IPR031884">
    <property type="entry name" value="Sil1_fungi"/>
</dbReference>
<dbReference type="GO" id="GO:0005783">
    <property type="term" value="C:endoplasmic reticulum"/>
    <property type="evidence" value="ECO:0007669"/>
    <property type="project" value="InterPro"/>
</dbReference>
<comment type="similarity">
    <text evidence="1">Belongs to the SIL1 family.</text>
</comment>
<dbReference type="EMBL" id="CAJVPP010001438">
    <property type="protein sequence ID" value="CAG8555383.1"/>
    <property type="molecule type" value="Genomic_DNA"/>
</dbReference>
<evidence type="ECO:0000256" key="4">
    <source>
        <dbReference type="ARBA" id="ARBA00022448"/>
    </source>
</evidence>
<dbReference type="PANTHER" id="PTHR19316:SF34">
    <property type="entry name" value="NUCLEOTIDE EXCHANGE FACTOR SIL1"/>
    <property type="match status" value="1"/>
</dbReference>
<keyword evidence="4" id="KW-0813">Transport</keyword>
<keyword evidence="11" id="KW-1185">Reference proteome</keyword>
<keyword evidence="8" id="KW-0811">Translocation</keyword>
<keyword evidence="7" id="KW-0653">Protein transport</keyword>
<gene>
    <name evidence="10" type="ORF">FMOSSE_LOCUS6684</name>
</gene>
<comment type="subunit">
    <text evidence="2">Interacts with KAR2.</text>
</comment>
<dbReference type="PANTHER" id="PTHR19316">
    <property type="entry name" value="PROTEIN FOLDING REGULATOR"/>
    <property type="match status" value="1"/>
</dbReference>
<evidence type="ECO:0000256" key="8">
    <source>
        <dbReference type="ARBA" id="ARBA00023010"/>
    </source>
</evidence>
<dbReference type="SUPFAM" id="SSF48371">
    <property type="entry name" value="ARM repeat"/>
    <property type="match status" value="1"/>
</dbReference>
<evidence type="ECO:0000256" key="1">
    <source>
        <dbReference type="ARBA" id="ARBA00010588"/>
    </source>
</evidence>
<dbReference type="GO" id="GO:0015031">
    <property type="term" value="P:protein transport"/>
    <property type="evidence" value="ECO:0007669"/>
    <property type="project" value="UniProtKB-KW"/>
</dbReference>
<sequence>MRKALYFKFFCALSIFFLTIFVLPLEAKDEICNGDECYPKEFVATEEFQEVREGQEIHPGLHVKIDMSTGKKYAKILDPNDNETNKSSEVIIIDEHGNPINQEKNASENLLITDKSQTNNKDSDLKFHQDSNESIFSHPFITSKHKENVRIPHSDHVQFESYLSQLENSSSIQVINSALDGLEELVHELDFGIKLARSQGIKIILALLDHDSAQIKKKAAIVIGTAMQNNPTAQNDVSHLNIVTRIFESLSIESDIKVSIRLLYALSSIVRGNKNAIQFIKDSNGLQSLVNLYQSSSNNEFRAKCALFISDFIDPNMIGQNTGLFEQGQYYDSIDPLMNVMEIWCRKFQETLFDNTGSSNKVDIDSREKILKGISMIKSQYSSSCETQDGFKNWIVKEEIEAIGEDYLEDYYKLIIQVKAQFGF</sequence>
<dbReference type="InterPro" id="IPR050693">
    <property type="entry name" value="Hsp70_NEF-Inhibitors"/>
</dbReference>
<proteinExistence type="inferred from homology"/>
<feature type="signal peptide" evidence="9">
    <location>
        <begin position="1"/>
        <end position="27"/>
    </location>
</feature>
<evidence type="ECO:0000313" key="11">
    <source>
        <dbReference type="Proteomes" id="UP000789375"/>
    </source>
</evidence>
<dbReference type="Gene3D" id="1.25.10.10">
    <property type="entry name" value="Leucine-rich Repeat Variant"/>
    <property type="match status" value="1"/>
</dbReference>
<protein>
    <recommendedName>
        <fullName evidence="3">Nucleotide exchange factor SIL1</fullName>
    </recommendedName>
</protein>
<dbReference type="Pfam" id="PF16782">
    <property type="entry name" value="SIL1"/>
    <property type="match status" value="1"/>
</dbReference>
<evidence type="ECO:0000313" key="10">
    <source>
        <dbReference type="EMBL" id="CAG8555383.1"/>
    </source>
</evidence>
<organism evidence="10 11">
    <name type="scientific">Funneliformis mosseae</name>
    <name type="common">Endomycorrhizal fungus</name>
    <name type="synonym">Glomus mosseae</name>
    <dbReference type="NCBI Taxonomy" id="27381"/>
    <lineage>
        <taxon>Eukaryota</taxon>
        <taxon>Fungi</taxon>
        <taxon>Fungi incertae sedis</taxon>
        <taxon>Mucoromycota</taxon>
        <taxon>Glomeromycotina</taxon>
        <taxon>Glomeromycetes</taxon>
        <taxon>Glomerales</taxon>
        <taxon>Glomeraceae</taxon>
        <taxon>Funneliformis</taxon>
    </lineage>
</organism>
<name>A0A9N9B7Q9_FUNMO</name>